<sequence>VARSFEPPATKGRASPVTLIVGAAAFGLLVLTPPPRAHAAPAPEVEYVYDVVVRRHYGFPNNDALTYGHGICDKVGRGEAYGQVMGDVKSDVTPSDEFAANYLVSYAVNLLCPALIWQLRNSAAGYLPPGGAVAPGTYYSDAGGPKARRLRRRPTGKGG</sequence>
<organism evidence="3 4">
    <name type="scientific">Mycobacterium rhizamassiliense</name>
    <dbReference type="NCBI Taxonomy" id="1841860"/>
    <lineage>
        <taxon>Bacteria</taxon>
        <taxon>Bacillati</taxon>
        <taxon>Actinomycetota</taxon>
        <taxon>Actinomycetes</taxon>
        <taxon>Mycobacteriales</taxon>
        <taxon>Mycobacteriaceae</taxon>
        <taxon>Mycobacterium</taxon>
    </lineage>
</organism>
<dbReference type="Proteomes" id="UP000240988">
    <property type="component" value="Unassembled WGS sequence"/>
</dbReference>
<protein>
    <recommendedName>
        <fullName evidence="2">DUF732 domain-containing protein</fullName>
    </recommendedName>
</protein>
<feature type="region of interest" description="Disordered" evidence="1">
    <location>
        <begin position="138"/>
        <end position="159"/>
    </location>
</feature>
<gene>
    <name evidence="3" type="ORF">MRAB57_3002</name>
</gene>
<reference evidence="3 4" key="1">
    <citation type="submission" date="2017-01" db="EMBL/GenBank/DDBJ databases">
        <authorList>
            <consortium name="Urmite Genomes"/>
        </authorList>
    </citation>
    <scope>NUCLEOTIDE SEQUENCE [LARGE SCALE GENOMIC DNA]</scope>
    <source>
        <strain evidence="3 4">AB57</strain>
    </source>
</reference>
<keyword evidence="4" id="KW-1185">Reference proteome</keyword>
<dbReference type="InterPro" id="IPR007969">
    <property type="entry name" value="DUF732"/>
</dbReference>
<evidence type="ECO:0000256" key="1">
    <source>
        <dbReference type="SAM" id="MobiDB-lite"/>
    </source>
</evidence>
<evidence type="ECO:0000259" key="2">
    <source>
        <dbReference type="Pfam" id="PF05305"/>
    </source>
</evidence>
<evidence type="ECO:0000313" key="3">
    <source>
        <dbReference type="EMBL" id="SPM35181.1"/>
    </source>
</evidence>
<feature type="compositionally biased region" description="Basic residues" evidence="1">
    <location>
        <begin position="146"/>
        <end position="159"/>
    </location>
</feature>
<accession>A0A2U3NUJ0</accession>
<evidence type="ECO:0000313" key="4">
    <source>
        <dbReference type="Proteomes" id="UP000240988"/>
    </source>
</evidence>
<dbReference type="AlphaFoldDB" id="A0A2U3NUJ0"/>
<feature type="domain" description="DUF732" evidence="2">
    <location>
        <begin position="58"/>
        <end position="113"/>
    </location>
</feature>
<dbReference type="STRING" id="1841860.GCA_900157375_03005"/>
<name>A0A2U3NUJ0_9MYCO</name>
<proteinExistence type="predicted"/>
<feature type="non-terminal residue" evidence="3">
    <location>
        <position position="1"/>
    </location>
</feature>
<dbReference type="EMBL" id="FUFA01000004">
    <property type="protein sequence ID" value="SPM35181.1"/>
    <property type="molecule type" value="Genomic_DNA"/>
</dbReference>
<dbReference type="Pfam" id="PF05305">
    <property type="entry name" value="DUF732"/>
    <property type="match status" value="1"/>
</dbReference>